<keyword evidence="5 12" id="KW-1133">Transmembrane helix</keyword>
<evidence type="ECO:0000256" key="7">
    <source>
        <dbReference type="ARBA" id="ARBA00023186"/>
    </source>
</evidence>
<dbReference type="PROSITE" id="PS50198">
    <property type="entry name" value="PPIC_PPIASE_2"/>
    <property type="match status" value="1"/>
</dbReference>
<evidence type="ECO:0000259" key="13">
    <source>
        <dbReference type="PROSITE" id="PS50198"/>
    </source>
</evidence>
<evidence type="ECO:0000256" key="4">
    <source>
        <dbReference type="ARBA" id="ARBA00022692"/>
    </source>
</evidence>
<dbReference type="PANTHER" id="PTHR47529:SF1">
    <property type="entry name" value="PERIPLASMIC CHAPERONE PPID"/>
    <property type="match status" value="1"/>
</dbReference>
<name>A0A1G9YE19_9SPHI</name>
<dbReference type="GO" id="GO:0005886">
    <property type="term" value="C:plasma membrane"/>
    <property type="evidence" value="ECO:0007669"/>
    <property type="project" value="UniProtKB-SubCell"/>
</dbReference>
<dbReference type="EMBL" id="FNHH01000038">
    <property type="protein sequence ID" value="SDN07304.1"/>
    <property type="molecule type" value="Genomic_DNA"/>
</dbReference>
<dbReference type="InterPro" id="IPR027304">
    <property type="entry name" value="Trigger_fact/SurA_dom_sf"/>
</dbReference>
<evidence type="ECO:0000256" key="5">
    <source>
        <dbReference type="ARBA" id="ARBA00022989"/>
    </source>
</evidence>
<dbReference type="PANTHER" id="PTHR47529">
    <property type="entry name" value="PEPTIDYL-PROLYL CIS-TRANS ISOMERASE D"/>
    <property type="match status" value="1"/>
</dbReference>
<proteinExistence type="inferred from homology"/>
<dbReference type="InterPro" id="IPR046357">
    <property type="entry name" value="PPIase_dom_sf"/>
</dbReference>
<keyword evidence="7" id="KW-0143">Chaperone</keyword>
<comment type="similarity">
    <text evidence="8">Belongs to the PpiD chaperone family.</text>
</comment>
<evidence type="ECO:0000256" key="12">
    <source>
        <dbReference type="SAM" id="Phobius"/>
    </source>
</evidence>
<evidence type="ECO:0000256" key="2">
    <source>
        <dbReference type="ARBA" id="ARBA00022475"/>
    </source>
</evidence>
<keyword evidence="3" id="KW-0997">Cell inner membrane</keyword>
<keyword evidence="15" id="KW-1185">Reference proteome</keyword>
<reference evidence="15" key="1">
    <citation type="submission" date="2016-10" db="EMBL/GenBank/DDBJ databases">
        <authorList>
            <person name="Varghese N."/>
            <person name="Submissions S."/>
        </authorList>
    </citation>
    <scope>NUCLEOTIDE SEQUENCE [LARGE SCALE GENOMIC DNA]</scope>
    <source>
        <strain evidence="15">DSM 24536</strain>
    </source>
</reference>
<comment type="subcellular location">
    <subcellularLocation>
        <location evidence="1">Cell inner membrane</location>
        <topology evidence="1">Single-pass type II membrane protein</topology>
        <orientation evidence="1">Periplasmic side</orientation>
    </subcellularLocation>
</comment>
<evidence type="ECO:0000256" key="3">
    <source>
        <dbReference type="ARBA" id="ARBA00022519"/>
    </source>
</evidence>
<organism evidence="14 15">
    <name type="scientific">Daejeonella rubra</name>
    <dbReference type="NCBI Taxonomy" id="990371"/>
    <lineage>
        <taxon>Bacteria</taxon>
        <taxon>Pseudomonadati</taxon>
        <taxon>Bacteroidota</taxon>
        <taxon>Sphingobacteriia</taxon>
        <taxon>Sphingobacteriales</taxon>
        <taxon>Sphingobacteriaceae</taxon>
        <taxon>Daejeonella</taxon>
    </lineage>
</organism>
<dbReference type="Proteomes" id="UP000199226">
    <property type="component" value="Unassembled WGS sequence"/>
</dbReference>
<protein>
    <recommendedName>
        <fullName evidence="9">Periplasmic chaperone PpiD</fullName>
    </recommendedName>
    <alternativeName>
        <fullName evidence="10">Periplasmic folding chaperone</fullName>
    </alternativeName>
</protein>
<dbReference type="AlphaFoldDB" id="A0A1G9YE19"/>
<evidence type="ECO:0000256" key="6">
    <source>
        <dbReference type="ARBA" id="ARBA00023136"/>
    </source>
</evidence>
<dbReference type="STRING" id="990371.SAMN05421813_13811"/>
<evidence type="ECO:0000313" key="15">
    <source>
        <dbReference type="Proteomes" id="UP000199226"/>
    </source>
</evidence>
<evidence type="ECO:0000256" key="11">
    <source>
        <dbReference type="PROSITE-ProRule" id="PRU00278"/>
    </source>
</evidence>
<gene>
    <name evidence="14" type="ORF">SAMN05421813_13811</name>
</gene>
<dbReference type="Pfam" id="PF13623">
    <property type="entry name" value="SurA_N_2"/>
    <property type="match status" value="1"/>
</dbReference>
<dbReference type="Pfam" id="PF13616">
    <property type="entry name" value="Rotamase_3"/>
    <property type="match status" value="1"/>
</dbReference>
<keyword evidence="2" id="KW-1003">Cell membrane</keyword>
<keyword evidence="4 12" id="KW-0812">Transmembrane</keyword>
<keyword evidence="11" id="KW-0697">Rotamase</keyword>
<evidence type="ECO:0000313" key="14">
    <source>
        <dbReference type="EMBL" id="SDN07304.1"/>
    </source>
</evidence>
<feature type="domain" description="PpiC" evidence="13">
    <location>
        <begin position="347"/>
        <end position="444"/>
    </location>
</feature>
<dbReference type="InterPro" id="IPR052029">
    <property type="entry name" value="PpiD_chaperone"/>
</dbReference>
<evidence type="ECO:0000256" key="10">
    <source>
        <dbReference type="ARBA" id="ARBA00042775"/>
    </source>
</evidence>
<dbReference type="GO" id="GO:0003755">
    <property type="term" value="F:peptidyl-prolyl cis-trans isomerase activity"/>
    <property type="evidence" value="ECO:0007669"/>
    <property type="project" value="UniProtKB-KW"/>
</dbReference>
<evidence type="ECO:0000256" key="8">
    <source>
        <dbReference type="ARBA" id="ARBA00038408"/>
    </source>
</evidence>
<evidence type="ECO:0000256" key="9">
    <source>
        <dbReference type="ARBA" id="ARBA00040743"/>
    </source>
</evidence>
<accession>A0A1G9YE19</accession>
<keyword evidence="6 12" id="KW-0472">Membrane</keyword>
<dbReference type="InterPro" id="IPR000297">
    <property type="entry name" value="PPIase_PpiC"/>
</dbReference>
<feature type="transmembrane region" description="Helical" evidence="12">
    <location>
        <begin position="12"/>
        <end position="29"/>
    </location>
</feature>
<evidence type="ECO:0000256" key="1">
    <source>
        <dbReference type="ARBA" id="ARBA00004382"/>
    </source>
</evidence>
<dbReference type="OrthoDB" id="9812372at2"/>
<keyword evidence="11 14" id="KW-0413">Isomerase</keyword>
<dbReference type="SUPFAM" id="SSF109998">
    <property type="entry name" value="Triger factor/SurA peptide-binding domain-like"/>
    <property type="match status" value="1"/>
</dbReference>
<sequence>MGIMSFLRNRAGIIIVGAIGFAIIAFLVSDAVQMGGSFLHADQTEVGEVDGEAIPILEFNEQVELNTNNFKQQMGQSNLDPQMTSYIVENTWNQFVSKLLMKKEMNRLGLQVSKNELNDLVTGKNPDPQIIQNFGDPKTGQLNRMQLNSFLDNVKTQPSDSPVSQQWTAFLLNIREGKMAQKYTNLIKNSIYVTTLEAREDYSQRNKLANFSYVNLDYNSVPDNQAKITDQDYSDYYNENKFRFKNPSESRSFEYIVFDANPSKADSAEVIAAVQKIAADFRTSTNDSLFVSINSETKLPVNYVRRGQLDPALDSLVFKASSGTFIGPIFTNGSYKMAKVIDVKVGPDSVKASHILINPAAEGGIDKAKSKADSIRNLISGGASFTELAAKFGTDASKDTGGDLGTFARGSMVPAFEEAVFNGQTGDLKVITTQFGVHVIKINAQIGSSKVVKVALVDKSLSTSNKTQQEAYAKATSFLAAAKNDKAFDEESKKSGYTKQLAENVIPTQAAVEGLDNSREMIRWVFGSDKGDVSNQVFEMGNKFAVAKVVDVFEKGTLPLDQVKKQIEPMVIKRAKARLLLENMNKAVTGSTSIEQVAQKAGKPVTPVQNIVFANPVIPGLSQENKLVGTIFGSQPGKLSKPIEGDQGVYVFVVNGFSNPAPLTNAFKQKVQVAQSIQQRASGEAYKVLRDNSDIKDNRVKFF</sequence>
<dbReference type="Gene3D" id="3.10.50.40">
    <property type="match status" value="1"/>
</dbReference>
<dbReference type="SUPFAM" id="SSF54534">
    <property type="entry name" value="FKBP-like"/>
    <property type="match status" value="1"/>
</dbReference>